<evidence type="ECO:0000313" key="1">
    <source>
        <dbReference type="EMBL" id="SJL12535.1"/>
    </source>
</evidence>
<proteinExistence type="predicted"/>
<reference evidence="2" key="1">
    <citation type="journal article" date="2017" name="Nat. Ecol. Evol.">
        <title>Genome expansion and lineage-specific genetic innovations in the forest pathogenic fungi Armillaria.</title>
        <authorList>
            <person name="Sipos G."/>
            <person name="Prasanna A.N."/>
            <person name="Walter M.C."/>
            <person name="O'Connor E."/>
            <person name="Balint B."/>
            <person name="Krizsan K."/>
            <person name="Kiss B."/>
            <person name="Hess J."/>
            <person name="Varga T."/>
            <person name="Slot J."/>
            <person name="Riley R."/>
            <person name="Boka B."/>
            <person name="Rigling D."/>
            <person name="Barry K."/>
            <person name="Lee J."/>
            <person name="Mihaltcheva S."/>
            <person name="LaButti K."/>
            <person name="Lipzen A."/>
            <person name="Waldron R."/>
            <person name="Moloney N.M."/>
            <person name="Sperisen C."/>
            <person name="Kredics L."/>
            <person name="Vagvoelgyi C."/>
            <person name="Patrignani A."/>
            <person name="Fitzpatrick D."/>
            <person name="Nagy I."/>
            <person name="Doyle S."/>
            <person name="Anderson J.B."/>
            <person name="Grigoriev I.V."/>
            <person name="Gueldener U."/>
            <person name="Muensterkoetter M."/>
            <person name="Nagy L.G."/>
        </authorList>
    </citation>
    <scope>NUCLEOTIDE SEQUENCE [LARGE SCALE GENOMIC DNA]</scope>
    <source>
        <strain evidence="2">C18/9</strain>
    </source>
</reference>
<dbReference type="AlphaFoldDB" id="A0A284RUZ5"/>
<gene>
    <name evidence="1" type="ORF">ARMOST_15963</name>
</gene>
<sequence length="114" mass="13043">MASSRGHQLIERLRAAVRAIQLGTVTNWFELVKDSMNPAQPHPDDWGYRRGLRMQEHRTEVDAYRLLRRLQGRLGIPRFYGLVYLPMSSSHHGLHSLSSKAEAIADRGIEPIRA</sequence>
<name>A0A284RUZ5_ARMOS</name>
<dbReference type="EMBL" id="FUEG01000017">
    <property type="protein sequence ID" value="SJL12535.1"/>
    <property type="molecule type" value="Genomic_DNA"/>
</dbReference>
<dbReference type="Proteomes" id="UP000219338">
    <property type="component" value="Unassembled WGS sequence"/>
</dbReference>
<keyword evidence="2" id="KW-1185">Reference proteome</keyword>
<evidence type="ECO:0000313" key="2">
    <source>
        <dbReference type="Proteomes" id="UP000219338"/>
    </source>
</evidence>
<accession>A0A284RUZ5</accession>
<protein>
    <submittedName>
        <fullName evidence="1">Uncharacterized protein</fullName>
    </submittedName>
</protein>
<organism evidence="1 2">
    <name type="scientific">Armillaria ostoyae</name>
    <name type="common">Armillaria root rot fungus</name>
    <dbReference type="NCBI Taxonomy" id="47428"/>
    <lineage>
        <taxon>Eukaryota</taxon>
        <taxon>Fungi</taxon>
        <taxon>Dikarya</taxon>
        <taxon>Basidiomycota</taxon>
        <taxon>Agaricomycotina</taxon>
        <taxon>Agaricomycetes</taxon>
        <taxon>Agaricomycetidae</taxon>
        <taxon>Agaricales</taxon>
        <taxon>Marasmiineae</taxon>
        <taxon>Physalacriaceae</taxon>
        <taxon>Armillaria</taxon>
    </lineage>
</organism>